<dbReference type="InterPro" id="IPR042197">
    <property type="entry name" value="Apaf_helical"/>
</dbReference>
<dbReference type="Gramene" id="rna48638">
    <property type="protein sequence ID" value="RHN42222.1"/>
    <property type="gene ID" value="gene48638"/>
</dbReference>
<accession>G7LGB2</accession>
<keyword evidence="2" id="KW-0611">Plant defense</keyword>
<organism evidence="4 7">
    <name type="scientific">Medicago truncatula</name>
    <name type="common">Barrel medic</name>
    <name type="synonym">Medicago tribuloides</name>
    <dbReference type="NCBI Taxonomy" id="3880"/>
    <lineage>
        <taxon>Eukaryota</taxon>
        <taxon>Viridiplantae</taxon>
        <taxon>Streptophyta</taxon>
        <taxon>Embryophyta</taxon>
        <taxon>Tracheophyta</taxon>
        <taxon>Spermatophyta</taxon>
        <taxon>Magnoliopsida</taxon>
        <taxon>eudicotyledons</taxon>
        <taxon>Gunneridae</taxon>
        <taxon>Pentapetalae</taxon>
        <taxon>rosids</taxon>
        <taxon>fabids</taxon>
        <taxon>Fabales</taxon>
        <taxon>Fabaceae</taxon>
        <taxon>Papilionoideae</taxon>
        <taxon>50 kb inversion clade</taxon>
        <taxon>NPAAA clade</taxon>
        <taxon>Hologalegina</taxon>
        <taxon>IRL clade</taxon>
        <taxon>Trifolieae</taxon>
        <taxon>Medicago</taxon>
    </lineage>
</organism>
<dbReference type="GO" id="GO:0016787">
    <property type="term" value="F:hydrolase activity"/>
    <property type="evidence" value="ECO:0007669"/>
    <property type="project" value="UniProtKB-KW"/>
</dbReference>
<dbReference type="Gene3D" id="1.10.8.430">
    <property type="entry name" value="Helical domain of apoptotic protease-activating factors"/>
    <property type="match status" value="1"/>
</dbReference>
<dbReference type="Gene3D" id="3.80.10.10">
    <property type="entry name" value="Ribonuclease Inhibitor"/>
    <property type="match status" value="1"/>
</dbReference>
<name>G7LGB2_MEDTR</name>
<feature type="domain" description="NB-ARC" evidence="3">
    <location>
        <begin position="154"/>
        <end position="312"/>
    </location>
</feature>
<dbReference type="eggNOG" id="ENOG502QSSA">
    <property type="taxonomic scope" value="Eukaryota"/>
</dbReference>
<gene>
    <name evidence="6" type="primary">11406651</name>
    <name evidence="4" type="ordered locus">MTR_8g079450</name>
    <name evidence="5" type="ORF">MtrunA17_Chr8g0374531</name>
</gene>
<sequence>MSSATTHIITLTTRFHDVLNKISQIVETARKHQSARQLLRSILKDLTLVVQDIKQYNEHLDHPREEIKTLLEENDAEESACKCSSENDSYVVDENQSLIVNDVEETLYKAREILELLNYETFEHKFNEAKPPFKRPFDVPENPKFTVGLDIPFSKLKMELIRDGSSTLVLTGLGGLGKTTLATKLCWDQEVNGKFKENIIFVTFSKTPMLKTIVERIIEHCGYPVPEFQSDEDAVNKLELLLKKVEGSPLLLVLDDVWPTSESLVKKLQFEISDFKILVTSRVSFPRFRTTCILKPLAHEDAVTLFHHYAQMEKNSSDIIDKNLVEKVVRSCKGLPLTIKVIATSLRNRPDDLWRKIVMELSQGHSILDSNTELLTRLQKIFDVLEDNPTIMECFMDIALFPEDHRIPVAALVDMWAKLYKLDDNGIQAMEIINKLGIMNLANVIIPRKNASDTDNNNYNNHFIILHDILRDLGIYQSTKQPFEQRKRLIIDINKNRSELAEKQQSLLTRILSKVMRLCIKQNPQQLAAHILSVSTDEACASDWSQMQPTQVEVLILNLHTKQYSFPESIKKMSKLKVLIITNYSFHPCELNNFELLGSLQNLEKIRLERILVPSFGTLKNLKKLSLYMCNTILAFEKGSILISDAFPNLEELNIDYCKDLVVLQTGICDIISLKKLNVTNCHKLSSLPQDIGKLENLELLSFSSCTDLEAIPTSIGKLLNLKHLDISNCISLSSLPEEFGNLCNLKNLDMASCASIELPFSVVNLQNLKTITCDEETAATWEDFQHMLPNMKIEVLHVDVNLNWLL</sequence>
<dbReference type="SUPFAM" id="SSF52540">
    <property type="entry name" value="P-loop containing nucleoside triphosphate hydrolases"/>
    <property type="match status" value="1"/>
</dbReference>
<dbReference type="InterPro" id="IPR032675">
    <property type="entry name" value="LRR_dom_sf"/>
</dbReference>
<proteinExistence type="predicted"/>
<dbReference type="GO" id="GO:0043531">
    <property type="term" value="F:ADP binding"/>
    <property type="evidence" value="ECO:0007669"/>
    <property type="project" value="InterPro"/>
</dbReference>
<dbReference type="EMBL" id="PSQE01000008">
    <property type="protein sequence ID" value="RHN42222.1"/>
    <property type="molecule type" value="Genomic_DNA"/>
</dbReference>
<evidence type="ECO:0000256" key="1">
    <source>
        <dbReference type="ARBA" id="ARBA00022737"/>
    </source>
</evidence>
<reference evidence="4 7" key="1">
    <citation type="journal article" date="2011" name="Nature">
        <title>The Medicago genome provides insight into the evolution of rhizobial symbioses.</title>
        <authorList>
            <person name="Young N.D."/>
            <person name="Debelle F."/>
            <person name="Oldroyd G.E."/>
            <person name="Geurts R."/>
            <person name="Cannon S.B."/>
            <person name="Udvardi M.K."/>
            <person name="Benedito V.A."/>
            <person name="Mayer K.F."/>
            <person name="Gouzy J."/>
            <person name="Schoof H."/>
            <person name="Van de Peer Y."/>
            <person name="Proost S."/>
            <person name="Cook D.R."/>
            <person name="Meyers B.C."/>
            <person name="Spannagl M."/>
            <person name="Cheung F."/>
            <person name="De Mita S."/>
            <person name="Krishnakumar V."/>
            <person name="Gundlach H."/>
            <person name="Zhou S."/>
            <person name="Mudge J."/>
            <person name="Bharti A.K."/>
            <person name="Murray J.D."/>
            <person name="Naoumkina M.A."/>
            <person name="Rosen B."/>
            <person name="Silverstein K.A."/>
            <person name="Tang H."/>
            <person name="Rombauts S."/>
            <person name="Zhao P.X."/>
            <person name="Zhou P."/>
            <person name="Barbe V."/>
            <person name="Bardou P."/>
            <person name="Bechner M."/>
            <person name="Bellec A."/>
            <person name="Berger A."/>
            <person name="Berges H."/>
            <person name="Bidwell S."/>
            <person name="Bisseling T."/>
            <person name="Choisne N."/>
            <person name="Couloux A."/>
            <person name="Denny R."/>
            <person name="Deshpande S."/>
            <person name="Dai X."/>
            <person name="Doyle J.J."/>
            <person name="Dudez A.M."/>
            <person name="Farmer A.D."/>
            <person name="Fouteau S."/>
            <person name="Franken C."/>
            <person name="Gibelin C."/>
            <person name="Gish J."/>
            <person name="Goldstein S."/>
            <person name="Gonzalez A.J."/>
            <person name="Green P.J."/>
            <person name="Hallab A."/>
            <person name="Hartog M."/>
            <person name="Hua A."/>
            <person name="Humphray S.J."/>
            <person name="Jeong D.H."/>
            <person name="Jing Y."/>
            <person name="Jocker A."/>
            <person name="Kenton S.M."/>
            <person name="Kim D.J."/>
            <person name="Klee K."/>
            <person name="Lai H."/>
            <person name="Lang C."/>
            <person name="Lin S."/>
            <person name="Macmil S.L."/>
            <person name="Magdelenat G."/>
            <person name="Matthews L."/>
            <person name="McCorrison J."/>
            <person name="Monaghan E.L."/>
            <person name="Mun J.H."/>
            <person name="Najar F.Z."/>
            <person name="Nicholson C."/>
            <person name="Noirot C."/>
            <person name="O'Bleness M."/>
            <person name="Paule C.R."/>
            <person name="Poulain J."/>
            <person name="Prion F."/>
            <person name="Qin B."/>
            <person name="Qu C."/>
            <person name="Retzel E.F."/>
            <person name="Riddle C."/>
            <person name="Sallet E."/>
            <person name="Samain S."/>
            <person name="Samson N."/>
            <person name="Sanders I."/>
            <person name="Saurat O."/>
            <person name="Scarpelli C."/>
            <person name="Schiex T."/>
            <person name="Segurens B."/>
            <person name="Severin A.J."/>
            <person name="Sherrier D.J."/>
            <person name="Shi R."/>
            <person name="Sims S."/>
            <person name="Singer S.R."/>
            <person name="Sinharoy S."/>
            <person name="Sterck L."/>
            <person name="Viollet A."/>
            <person name="Wang B.B."/>
            <person name="Wang K."/>
            <person name="Wang M."/>
            <person name="Wang X."/>
            <person name="Warfsmann J."/>
            <person name="Weissenbach J."/>
            <person name="White D.D."/>
            <person name="White J.D."/>
            <person name="Wiley G.B."/>
            <person name="Wincker P."/>
            <person name="Xing Y."/>
            <person name="Yang L."/>
            <person name="Yao Z."/>
            <person name="Ying F."/>
            <person name="Zhai J."/>
            <person name="Zhou L."/>
            <person name="Zuber A."/>
            <person name="Denarie J."/>
            <person name="Dixon R.A."/>
            <person name="May G.D."/>
            <person name="Schwartz D.C."/>
            <person name="Rogers J."/>
            <person name="Quetier F."/>
            <person name="Town C.D."/>
            <person name="Roe B.A."/>
        </authorList>
    </citation>
    <scope>NUCLEOTIDE SEQUENCE [LARGE SCALE GENOMIC DNA]</scope>
    <source>
        <strain evidence="4">A17</strain>
        <strain evidence="6 7">cv. Jemalong A17</strain>
    </source>
</reference>
<protein>
    <submittedName>
        <fullName evidence="4">LRR and NB-ARC domain disease resistance protein</fullName>
    </submittedName>
    <submittedName>
        <fullName evidence="5">Putative P-loop containing nucleoside triphosphate hydrolase, leucine-rich repeat domain, L</fullName>
    </submittedName>
</protein>
<keyword evidence="7" id="KW-1185">Reference proteome</keyword>
<dbReference type="InterPro" id="IPR036388">
    <property type="entry name" value="WH-like_DNA-bd_sf"/>
</dbReference>
<reference evidence="6" key="3">
    <citation type="submission" date="2015-04" db="UniProtKB">
        <authorList>
            <consortium name="EnsemblPlants"/>
        </authorList>
    </citation>
    <scope>IDENTIFICATION</scope>
    <source>
        <strain evidence="6">cv. Jemalong A17</strain>
    </source>
</reference>
<dbReference type="Proteomes" id="UP000002051">
    <property type="component" value="Chromosome 8"/>
</dbReference>
<evidence type="ECO:0000313" key="4">
    <source>
        <dbReference type="EMBL" id="AET04036.2"/>
    </source>
</evidence>
<dbReference type="Gene3D" id="1.10.10.10">
    <property type="entry name" value="Winged helix-like DNA-binding domain superfamily/Winged helix DNA-binding domain"/>
    <property type="match status" value="1"/>
</dbReference>
<accession>A0A0C3Y443</accession>
<dbReference type="OrthoDB" id="2016095at2759"/>
<dbReference type="InterPro" id="IPR027417">
    <property type="entry name" value="P-loop_NTPase"/>
</dbReference>
<dbReference type="SUPFAM" id="SSF52047">
    <property type="entry name" value="RNI-like"/>
    <property type="match status" value="1"/>
</dbReference>
<keyword evidence="1" id="KW-0677">Repeat</keyword>
<dbReference type="PANTHER" id="PTHR36766">
    <property type="entry name" value="PLANT BROAD-SPECTRUM MILDEW RESISTANCE PROTEIN RPW8"/>
    <property type="match status" value="1"/>
</dbReference>
<dbReference type="GO" id="GO:0006952">
    <property type="term" value="P:defense response"/>
    <property type="evidence" value="ECO:0007669"/>
    <property type="project" value="UniProtKB-KW"/>
</dbReference>
<evidence type="ECO:0000313" key="5">
    <source>
        <dbReference type="EMBL" id="RHN42222.1"/>
    </source>
</evidence>
<dbReference type="InterPro" id="IPR002182">
    <property type="entry name" value="NB-ARC"/>
</dbReference>
<dbReference type="AlphaFoldDB" id="G7LGB2"/>
<evidence type="ECO:0000259" key="3">
    <source>
        <dbReference type="Pfam" id="PF00931"/>
    </source>
</evidence>
<reference evidence="4 7" key="2">
    <citation type="journal article" date="2014" name="BMC Genomics">
        <title>An improved genome release (version Mt4.0) for the model legume Medicago truncatula.</title>
        <authorList>
            <person name="Tang H."/>
            <person name="Krishnakumar V."/>
            <person name="Bidwell S."/>
            <person name="Rosen B."/>
            <person name="Chan A."/>
            <person name="Zhou S."/>
            <person name="Gentzbittel L."/>
            <person name="Childs K.L."/>
            <person name="Yandell M."/>
            <person name="Gundlach H."/>
            <person name="Mayer K.F."/>
            <person name="Schwartz D.C."/>
            <person name="Town C.D."/>
        </authorList>
    </citation>
    <scope>GENOME REANNOTATION</scope>
    <source>
        <strain evidence="6 7">cv. Jemalong A17</strain>
    </source>
</reference>
<evidence type="ECO:0000313" key="6">
    <source>
        <dbReference type="EnsemblPlants" id="AET04036"/>
    </source>
</evidence>
<dbReference type="Gene3D" id="3.40.50.300">
    <property type="entry name" value="P-loop containing nucleotide triphosphate hydrolases"/>
    <property type="match status" value="1"/>
</dbReference>
<dbReference type="Pfam" id="PF00931">
    <property type="entry name" value="NB-ARC"/>
    <property type="match status" value="1"/>
</dbReference>
<dbReference type="Proteomes" id="UP000265566">
    <property type="component" value="Chromosome 8"/>
</dbReference>
<evidence type="ECO:0000313" key="7">
    <source>
        <dbReference type="Proteomes" id="UP000002051"/>
    </source>
</evidence>
<dbReference type="EnsemblPlants" id="AET04036">
    <property type="protein sequence ID" value="AET04036"/>
    <property type="gene ID" value="MTR_8g079450"/>
</dbReference>
<dbReference type="PRINTS" id="PR00364">
    <property type="entry name" value="DISEASERSIST"/>
</dbReference>
<dbReference type="PANTHER" id="PTHR36766:SF21">
    <property type="entry name" value="NB-ARC DOMAIN DISEASE RESISTANCE PROTEIN"/>
    <property type="match status" value="1"/>
</dbReference>
<keyword evidence="5" id="KW-0378">Hydrolase</keyword>
<reference evidence="5" key="4">
    <citation type="journal article" date="2018" name="Nat. Plants">
        <title>Whole-genome landscape of Medicago truncatula symbiotic genes.</title>
        <authorList>
            <person name="Pecrix Y."/>
            <person name="Gamas P."/>
            <person name="Carrere S."/>
        </authorList>
    </citation>
    <scope>NUCLEOTIDE SEQUENCE</scope>
    <source>
        <tissue evidence="5">Leaves</tissue>
    </source>
</reference>
<dbReference type="EMBL" id="CM001224">
    <property type="protein sequence ID" value="AET04036.2"/>
    <property type="molecule type" value="Genomic_DNA"/>
</dbReference>
<dbReference type="PaxDb" id="3880-AET04036"/>
<evidence type="ECO:0000256" key="2">
    <source>
        <dbReference type="ARBA" id="ARBA00022821"/>
    </source>
</evidence>
<dbReference type="HOGENOM" id="CLU_012216_0_0_1"/>